<dbReference type="EMBL" id="BAABHS010000030">
    <property type="protein sequence ID" value="GAA4985839.1"/>
    <property type="molecule type" value="Genomic_DNA"/>
</dbReference>
<dbReference type="InterPro" id="IPR011990">
    <property type="entry name" value="TPR-like_helical_dom_sf"/>
</dbReference>
<dbReference type="Proteomes" id="UP001500466">
    <property type="component" value="Unassembled WGS sequence"/>
</dbReference>
<reference evidence="2" key="1">
    <citation type="journal article" date="2019" name="Int. J. Syst. Evol. Microbiol.">
        <title>The Global Catalogue of Microorganisms (GCM) 10K type strain sequencing project: providing services to taxonomists for standard genome sequencing and annotation.</title>
        <authorList>
            <consortium name="The Broad Institute Genomics Platform"/>
            <consortium name="The Broad Institute Genome Sequencing Center for Infectious Disease"/>
            <person name="Wu L."/>
            <person name="Ma J."/>
        </authorList>
    </citation>
    <scope>NUCLEOTIDE SEQUENCE [LARGE SCALE GENOMIC DNA]</scope>
    <source>
        <strain evidence="2">JCM 17986</strain>
    </source>
</reference>
<evidence type="ECO:0000313" key="2">
    <source>
        <dbReference type="Proteomes" id="UP001500466"/>
    </source>
</evidence>
<name>A0ABP9I273_9ACTN</name>
<keyword evidence="2" id="KW-1185">Reference proteome</keyword>
<dbReference type="Gene3D" id="1.25.40.10">
    <property type="entry name" value="Tetratricopeptide repeat domain"/>
    <property type="match status" value="1"/>
</dbReference>
<sequence length="457" mass="50018">MTTRAERRPNHRLASLVEEAGFSHAGLARRVDQLGAEQGLDLRYDKTSVARWLRGQHPRGIVPILLAEVFTQRLSRKLSAEDLGMAGCRPDYAGLEYATGPAEAVDIVSGMWQADSAHRPALVEAAFTPGALVVPSRDWLIGAGDEQPARAEGGRVSLGDVSAVRAVGEAFRRLDNTYGGGHARQALVRYLDTEVATMLRGSYAGEVGCELFGAAALLTRLVGWMAYDIGIHGMAQRYFVQALRLAQASGDRELGAYVLATMSRQAIYLGHGREAVQLARVAQQGTTAAASPRVRFMLHAVEARGHGLLADSRSCMASLVRAEQAFGQAGPPGEDPEWVRHMDEAQLHDEHAHCFRDLEDHRRAKEFAERSLKLREEEYARSRLFCGTVLATALLGLGELDQACEVSAAATEQAGGLRSARAVDYVREFSLRLSPYRDSPAVRDFTERTREFLRPAR</sequence>
<organism evidence="1 2">
    <name type="scientific">Yinghuangia aomiensis</name>
    <dbReference type="NCBI Taxonomy" id="676205"/>
    <lineage>
        <taxon>Bacteria</taxon>
        <taxon>Bacillati</taxon>
        <taxon>Actinomycetota</taxon>
        <taxon>Actinomycetes</taxon>
        <taxon>Kitasatosporales</taxon>
        <taxon>Streptomycetaceae</taxon>
        <taxon>Yinghuangia</taxon>
    </lineage>
</organism>
<protein>
    <recommendedName>
        <fullName evidence="3">Transcriptional regulator</fullName>
    </recommendedName>
</protein>
<evidence type="ECO:0000313" key="1">
    <source>
        <dbReference type="EMBL" id="GAA4985839.1"/>
    </source>
</evidence>
<dbReference type="RefSeq" id="WP_345679379.1">
    <property type="nucleotide sequence ID" value="NZ_BAABHS010000030.1"/>
</dbReference>
<gene>
    <name evidence="1" type="ORF">GCM10023205_65400</name>
</gene>
<proteinExistence type="predicted"/>
<comment type="caution">
    <text evidence="1">The sequence shown here is derived from an EMBL/GenBank/DDBJ whole genome shotgun (WGS) entry which is preliminary data.</text>
</comment>
<accession>A0ABP9I273</accession>
<evidence type="ECO:0008006" key="3">
    <source>
        <dbReference type="Google" id="ProtNLM"/>
    </source>
</evidence>